<dbReference type="AlphaFoldDB" id="A0A5C7BIB7"/>
<keyword evidence="1" id="KW-0732">Signal</keyword>
<gene>
    <name evidence="2" type="ORF">ES692_02215</name>
</gene>
<accession>A0A5C7BIB7</accession>
<organism evidence="2 3">
    <name type="scientific">Psychroserpens burtonensis</name>
    <dbReference type="NCBI Taxonomy" id="49278"/>
    <lineage>
        <taxon>Bacteria</taxon>
        <taxon>Pseudomonadati</taxon>
        <taxon>Bacteroidota</taxon>
        <taxon>Flavobacteriia</taxon>
        <taxon>Flavobacteriales</taxon>
        <taxon>Flavobacteriaceae</taxon>
        <taxon>Psychroserpens</taxon>
    </lineage>
</organism>
<sequence length="161" mass="18332">MKYTTTICSLFLFFSLLKSNAQSNVDFGIKGGLNLTFFKIQEAQFGDNIETEAGFYGGIFADFEIDETVSLQPELLYIQLNDFRFINAPIYAKFYLSDKLSFMAGPSLNYFFDFFTNKFKVRGDIATAYNITESIDIHMKFVVGFNEVAPNGLFFGVGYKF</sequence>
<feature type="signal peptide" evidence="1">
    <location>
        <begin position="1"/>
        <end position="23"/>
    </location>
</feature>
<evidence type="ECO:0000313" key="2">
    <source>
        <dbReference type="EMBL" id="TXE19589.1"/>
    </source>
</evidence>
<keyword evidence="3" id="KW-1185">Reference proteome</keyword>
<evidence type="ECO:0000256" key="1">
    <source>
        <dbReference type="SAM" id="SignalP"/>
    </source>
</evidence>
<dbReference type="STRING" id="1123037.GCA_000425305_00804"/>
<dbReference type="Proteomes" id="UP000321938">
    <property type="component" value="Unassembled WGS sequence"/>
</dbReference>
<name>A0A5C7BIB7_9FLAO</name>
<reference evidence="2 3" key="1">
    <citation type="submission" date="2019-08" db="EMBL/GenBank/DDBJ databases">
        <title>Genome of Psychroserpens burtonensis ACAM 167.</title>
        <authorList>
            <person name="Bowman J.P."/>
        </authorList>
    </citation>
    <scope>NUCLEOTIDE SEQUENCE [LARGE SCALE GENOMIC DNA]</scope>
    <source>
        <strain evidence="2 3">ACAM 167</strain>
    </source>
</reference>
<dbReference type="RefSeq" id="WP_028873477.1">
    <property type="nucleotide sequence ID" value="NZ_VOSB01000003.1"/>
</dbReference>
<protein>
    <submittedName>
        <fullName evidence="2">PorT family protein</fullName>
    </submittedName>
</protein>
<dbReference type="OrthoDB" id="947434at2"/>
<dbReference type="EMBL" id="VOSB01000003">
    <property type="protein sequence ID" value="TXE19589.1"/>
    <property type="molecule type" value="Genomic_DNA"/>
</dbReference>
<evidence type="ECO:0000313" key="3">
    <source>
        <dbReference type="Proteomes" id="UP000321938"/>
    </source>
</evidence>
<proteinExistence type="predicted"/>
<feature type="chain" id="PRO_5022966530" evidence="1">
    <location>
        <begin position="24"/>
        <end position="161"/>
    </location>
</feature>
<comment type="caution">
    <text evidence="2">The sequence shown here is derived from an EMBL/GenBank/DDBJ whole genome shotgun (WGS) entry which is preliminary data.</text>
</comment>